<comment type="similarity">
    <text evidence="1">Belongs to the CRISPR-associated Csm4 family.</text>
</comment>
<proteinExistence type="inferred from homology"/>
<evidence type="ECO:0000256" key="4">
    <source>
        <dbReference type="ARBA" id="ARBA00023118"/>
    </source>
</evidence>
<evidence type="ECO:0000256" key="3">
    <source>
        <dbReference type="ARBA" id="ARBA00022884"/>
    </source>
</evidence>
<dbReference type="RefSeq" id="WP_066970191.1">
    <property type="nucleotide sequence ID" value="NZ_LWMT01000005.1"/>
</dbReference>
<keyword evidence="4" id="KW-0051">Antiviral defense</keyword>
<keyword evidence="3" id="KW-0694">RNA-binding</keyword>
<dbReference type="AlphaFoldDB" id="A0A166FFK8"/>
<dbReference type="PATRIC" id="fig|55758.3.peg.40"/>
<reference evidence="6 7" key="1">
    <citation type="submission" date="2016-04" db="EMBL/GenBank/DDBJ databases">
        <title>Genome sequence of Methanobrevibacter filiformis DSM 11501.</title>
        <authorList>
            <person name="Poehlein A."/>
            <person name="Seedorf H."/>
            <person name="Daniel R."/>
        </authorList>
    </citation>
    <scope>NUCLEOTIDE SEQUENCE [LARGE SCALE GENOMIC DNA]</scope>
    <source>
        <strain evidence="6 7">DSM 11501</strain>
    </source>
</reference>
<dbReference type="OrthoDB" id="86293at2157"/>
<feature type="domain" description="Csm4 C-terminal" evidence="5">
    <location>
        <begin position="240"/>
        <end position="326"/>
    </location>
</feature>
<protein>
    <recommendedName>
        <fullName evidence="2">CRISPR system Cms protein Csm4</fullName>
    </recommendedName>
</protein>
<dbReference type="EMBL" id="LWMT01000005">
    <property type="protein sequence ID" value="KZX17624.1"/>
    <property type="molecule type" value="Genomic_DNA"/>
</dbReference>
<dbReference type="InterPro" id="IPR040932">
    <property type="entry name" value="Csm4_C"/>
</dbReference>
<dbReference type="InterPro" id="IPR005510">
    <property type="entry name" value="Csm4"/>
</dbReference>
<evidence type="ECO:0000259" key="5">
    <source>
        <dbReference type="Pfam" id="PF17953"/>
    </source>
</evidence>
<dbReference type="Proteomes" id="UP000077066">
    <property type="component" value="Unassembled WGS sequence"/>
</dbReference>
<accession>A0A166FFK8</accession>
<organism evidence="6 7">
    <name type="scientific">Methanobrevibacter filiformis</name>
    <dbReference type="NCBI Taxonomy" id="55758"/>
    <lineage>
        <taxon>Archaea</taxon>
        <taxon>Methanobacteriati</taxon>
        <taxon>Methanobacteriota</taxon>
        <taxon>Methanomada group</taxon>
        <taxon>Methanobacteria</taxon>
        <taxon>Methanobacteriales</taxon>
        <taxon>Methanobacteriaceae</taxon>
        <taxon>Methanobrevibacter</taxon>
    </lineage>
</organism>
<keyword evidence="7" id="KW-1185">Reference proteome</keyword>
<dbReference type="STRING" id="55758.MBFIL_00340"/>
<dbReference type="NCBIfam" id="TIGR01903">
    <property type="entry name" value="cas5_csm4"/>
    <property type="match status" value="1"/>
</dbReference>
<sequence>MIIYIKPNSTLPHLSSDKIFGSIIYGISQLFPEKVDKIVNLFNGEIPPFIVSSAFPFVEHEGRKLKFYPKPMLRSNDFEKLDKSMDIAKEIDKIKKIKKFAEIEFVDETIFNQLINNKTSDLEIFDSLGIDYFIIADKFLMNTENKNVFESSIKVHSTEIRPQNSINRLLNSTQFFYSEGNRFAGNNGVFFLIKFNEDFKNIVLSSLKFLQDRGLGHDISSGRGHFNFTHSNEELVTNNKGQYFTILSRFIPDNNDIQNLSEKSNYSFYDTGVKQGRKTSGLFKQKIRFFKEGSVFPIYDKFYGTTVQQNNDSEDKYVEYGIPFTVRCIGSD</sequence>
<dbReference type="GO" id="GO:0003723">
    <property type="term" value="F:RNA binding"/>
    <property type="evidence" value="ECO:0007669"/>
    <property type="project" value="UniProtKB-KW"/>
</dbReference>
<evidence type="ECO:0000256" key="1">
    <source>
        <dbReference type="ARBA" id="ARBA00005772"/>
    </source>
</evidence>
<evidence type="ECO:0000313" key="7">
    <source>
        <dbReference type="Proteomes" id="UP000077066"/>
    </source>
</evidence>
<gene>
    <name evidence="6" type="ORF">MBFIL_00340</name>
</gene>
<name>A0A166FFK8_9EURY</name>
<dbReference type="GO" id="GO:0051607">
    <property type="term" value="P:defense response to virus"/>
    <property type="evidence" value="ECO:0007669"/>
    <property type="project" value="UniProtKB-KW"/>
</dbReference>
<comment type="caution">
    <text evidence="6">The sequence shown here is derived from an EMBL/GenBank/DDBJ whole genome shotgun (WGS) entry which is preliminary data.</text>
</comment>
<dbReference type="Pfam" id="PF17953">
    <property type="entry name" value="Csm4_C"/>
    <property type="match status" value="1"/>
</dbReference>
<evidence type="ECO:0000313" key="6">
    <source>
        <dbReference type="EMBL" id="KZX17624.1"/>
    </source>
</evidence>
<evidence type="ECO:0000256" key="2">
    <source>
        <dbReference type="ARBA" id="ARBA00016109"/>
    </source>
</evidence>